<dbReference type="PANTHER" id="PTHR13167">
    <property type="entry name" value="PIEZO-TYPE MECHANOSENSITIVE ION CHANNEL COMPONENT"/>
    <property type="match status" value="1"/>
</dbReference>
<evidence type="ECO:0008006" key="4">
    <source>
        <dbReference type="Google" id="ProtNLM"/>
    </source>
</evidence>
<evidence type="ECO:0000313" key="2">
    <source>
        <dbReference type="EMBL" id="ELP88360.1"/>
    </source>
</evidence>
<feature type="transmembrane region" description="Helical" evidence="1">
    <location>
        <begin position="819"/>
        <end position="837"/>
    </location>
</feature>
<accession>A0A0A1U646</accession>
<dbReference type="PANTHER" id="PTHR13167:SF25">
    <property type="entry name" value="PIEZO-TYPE MECHANOSENSITIVE ION CHANNEL COMPONENT"/>
    <property type="match status" value="1"/>
</dbReference>
<feature type="transmembrane region" description="Helical" evidence="1">
    <location>
        <begin position="716"/>
        <end position="733"/>
    </location>
</feature>
<feature type="transmembrane region" description="Helical" evidence="1">
    <location>
        <begin position="681"/>
        <end position="704"/>
    </location>
</feature>
<feature type="transmembrane region" description="Helical" evidence="1">
    <location>
        <begin position="500"/>
        <end position="517"/>
    </location>
</feature>
<protein>
    <recommendedName>
        <fullName evidence="4">Piezo non-specific cation channel R-Ras-binding domain-containing protein</fullName>
    </recommendedName>
</protein>
<dbReference type="GO" id="GO:0016020">
    <property type="term" value="C:membrane"/>
    <property type="evidence" value="ECO:0007669"/>
    <property type="project" value="InterPro"/>
</dbReference>
<dbReference type="AlphaFoldDB" id="A0A0A1U646"/>
<dbReference type="EMBL" id="KB206756">
    <property type="protein sequence ID" value="ELP88360.1"/>
    <property type="molecule type" value="Genomic_DNA"/>
</dbReference>
<dbReference type="RefSeq" id="XP_004255131.1">
    <property type="nucleotide sequence ID" value="XM_004255083.1"/>
</dbReference>
<feature type="transmembrane region" description="Helical" evidence="1">
    <location>
        <begin position="303"/>
        <end position="322"/>
    </location>
</feature>
<dbReference type="VEuPathDB" id="AmoebaDB:EIN_228030"/>
<sequence>MGFASFVQTPVNWWNKIPFIRNISVTLFMIILPTPFVAIPGIISAIYVFLSVLLSVSYFISKTPLTRMFSFLMFPFTMAHLITVITCYYLNLNSHWALALCGLDFNKMGDLGYTRFVMSTCTISAVFIISIPVALSRYYPSNNKSKKAMKYLTSFLFFVLSFLLNASHTGAAPILFLLCSVAMFCIPQRYFTYFSIPIAFTTFLYIILWTFYSLYAWVAYKFDLFGVKDLSLVDEIMSTLGFTKTPLNSRVYTTMTYLSQLFFAFACWGISQVQVFNAQDDVPEGYQIVDDVLPSTQKESTFTSIYIVAICLKFLTKVLYWTKVTLKTLLEVVINCALYITLAIMFCVGLIDISVLGFSFMVLSVIYLFLPSRWVMKLWPVLIVFTLAEIVTLLIVQLDLIDISNVPDFIGLVKYNIETNSDVYKFEDTVIVGLFSRIFLLGVSVVQLLANGFESRIEHNETVVDIVKYCCAKIVDFWGIFFCCVFIAMAAFLENINIELLLYILALFILVVIQTHFKKYKKIIRFVLPVFAVIFFVVLVVRYLAQLADYEDTSSEDSQENTVNDFWDIFTKMNRSELGFIKYTTIGERILGFLPNIIVITICAIESQLLITVPQYLQEKRIERRRIRLDRSMAEGEQLDAKHEEKKVEINVQVVTPKADDVDYHIIEVKVPGKLRRLSNLFMRFLAIYLPHIAIICSIVIAAYPAVYSSETEQTWDILHLLLFITTLVSLLSKKGFNTATIPLIWVCIVALLFLVIPNFHTVNDFIDQSGIFSEGYKEWFYKMIGLKTCYITSTHVDIQCSMIDDNAYPNSWAITKDFVIILFLVILSSTSYFWGVHYEKTAPLVLFNYTEISKDTAQISLNKVKYYISNFFTVFGPLCTFIFICICCGYHGSDFLGLVYLTIALTGVVANQTVLATLIPISEIVLVSLLIFNSIWTIPLSGGPFEGITGWRNWDWDTDFTIRKYLLLTPSGYGEMLLVSRVLDSVCIFLIYRISYIYSDGHANDIYDFLCPYYFPERVQTFFDVIVKFVLKYIGLLCGIIVVFLSITRKDIFSYIYLGFTIYLIFKGGYTKQWRAWRILQGINILVLVLQNLVVTSALLQGVRDSSTNEHIKKLINFSLQVLRTFGLNLTTGKEFYINVTIYFILLARTCLIKHLSRALIKIDETEEIEKEKVFAKTKELIDLDRDKILLELDIEYNNKVMRMRRLEELRVLRKKDRLSDYNDAEIAEEAQSLPLKTDTRGND</sequence>
<feature type="transmembrane region" description="Helical" evidence="1">
    <location>
        <begin position="524"/>
        <end position="545"/>
    </location>
</feature>
<dbReference type="GeneID" id="14887336"/>
<feature type="transmembrane region" description="Helical" evidence="1">
    <location>
        <begin position="1083"/>
        <end position="1101"/>
    </location>
</feature>
<feature type="transmembrane region" description="Helical" evidence="1">
    <location>
        <begin position="377"/>
        <end position="398"/>
    </location>
</feature>
<feature type="transmembrane region" description="Helical" evidence="1">
    <location>
        <begin position="112"/>
        <end position="136"/>
    </location>
</feature>
<feature type="transmembrane region" description="Helical" evidence="1">
    <location>
        <begin position="72"/>
        <end position="92"/>
    </location>
</feature>
<feature type="transmembrane region" description="Helical" evidence="1">
    <location>
        <begin position="597"/>
        <end position="617"/>
    </location>
</feature>
<keyword evidence="3" id="KW-1185">Reference proteome</keyword>
<feature type="transmembrane region" description="Helical" evidence="1">
    <location>
        <begin position="872"/>
        <end position="893"/>
    </location>
</feature>
<proteinExistence type="predicted"/>
<name>A0A0A1U646_ENTIV</name>
<feature type="transmembrane region" description="Helical" evidence="1">
    <location>
        <begin position="1053"/>
        <end position="1071"/>
    </location>
</feature>
<dbReference type="GO" id="GO:0008381">
    <property type="term" value="F:mechanosensitive monoatomic ion channel activity"/>
    <property type="evidence" value="ECO:0007669"/>
    <property type="project" value="InterPro"/>
</dbReference>
<feature type="transmembrane region" description="Helical" evidence="1">
    <location>
        <begin position="1026"/>
        <end position="1047"/>
    </location>
</feature>
<dbReference type="GO" id="GO:0005261">
    <property type="term" value="F:monoatomic cation channel activity"/>
    <property type="evidence" value="ECO:0007669"/>
    <property type="project" value="TreeGrafter"/>
</dbReference>
<gene>
    <name evidence="2" type="ORF">EIN_228030</name>
</gene>
<dbReference type="GO" id="GO:0050982">
    <property type="term" value="P:detection of mechanical stimulus"/>
    <property type="evidence" value="ECO:0007669"/>
    <property type="project" value="TreeGrafter"/>
</dbReference>
<feature type="transmembrane region" description="Helical" evidence="1">
    <location>
        <begin position="251"/>
        <end position="270"/>
    </location>
</feature>
<evidence type="ECO:0000256" key="1">
    <source>
        <dbReference type="SAM" id="Phobius"/>
    </source>
</evidence>
<feature type="transmembrane region" description="Helical" evidence="1">
    <location>
        <begin position="37"/>
        <end position="60"/>
    </location>
</feature>
<feature type="transmembrane region" description="Helical" evidence="1">
    <location>
        <begin position="430"/>
        <end position="453"/>
    </location>
</feature>
<feature type="transmembrane region" description="Helical" evidence="1">
    <location>
        <begin position="1137"/>
        <end position="1154"/>
    </location>
</feature>
<keyword evidence="1" id="KW-1133">Transmembrane helix</keyword>
<feature type="transmembrane region" description="Helical" evidence="1">
    <location>
        <begin position="740"/>
        <end position="760"/>
    </location>
</feature>
<dbReference type="KEGG" id="eiv:EIN_228030"/>
<feature type="non-terminal residue" evidence="2">
    <location>
        <position position="1"/>
    </location>
</feature>
<feature type="transmembrane region" description="Helical" evidence="1">
    <location>
        <begin position="474"/>
        <end position="494"/>
    </location>
</feature>
<dbReference type="Proteomes" id="UP000014680">
    <property type="component" value="Unassembled WGS sequence"/>
</dbReference>
<feature type="non-terminal residue" evidence="2">
    <location>
        <position position="1245"/>
    </location>
</feature>
<dbReference type="GO" id="GO:0071260">
    <property type="term" value="P:cellular response to mechanical stimulus"/>
    <property type="evidence" value="ECO:0007669"/>
    <property type="project" value="TreeGrafter"/>
</dbReference>
<keyword evidence="1" id="KW-0472">Membrane</keyword>
<feature type="transmembrane region" description="Helical" evidence="1">
    <location>
        <begin position="337"/>
        <end position="370"/>
    </location>
</feature>
<dbReference type="InterPro" id="IPR027272">
    <property type="entry name" value="Piezo"/>
</dbReference>
<dbReference type="GO" id="GO:0042391">
    <property type="term" value="P:regulation of membrane potential"/>
    <property type="evidence" value="ECO:0007669"/>
    <property type="project" value="TreeGrafter"/>
</dbReference>
<keyword evidence="1" id="KW-0812">Transmembrane</keyword>
<feature type="transmembrane region" description="Helical" evidence="1">
    <location>
        <begin position="198"/>
        <end position="220"/>
    </location>
</feature>
<evidence type="ECO:0000313" key="3">
    <source>
        <dbReference type="Proteomes" id="UP000014680"/>
    </source>
</evidence>
<organism evidence="2 3">
    <name type="scientific">Entamoeba invadens IP1</name>
    <dbReference type="NCBI Taxonomy" id="370355"/>
    <lineage>
        <taxon>Eukaryota</taxon>
        <taxon>Amoebozoa</taxon>
        <taxon>Evosea</taxon>
        <taxon>Archamoebae</taxon>
        <taxon>Mastigamoebida</taxon>
        <taxon>Entamoebidae</taxon>
        <taxon>Entamoeba</taxon>
    </lineage>
</organism>
<reference evidence="2 3" key="1">
    <citation type="submission" date="2012-10" db="EMBL/GenBank/DDBJ databases">
        <authorList>
            <person name="Zafar N."/>
            <person name="Inman J."/>
            <person name="Hall N."/>
            <person name="Lorenzi H."/>
            <person name="Caler E."/>
        </authorList>
    </citation>
    <scope>NUCLEOTIDE SEQUENCE [LARGE SCALE GENOMIC DNA]</scope>
    <source>
        <strain evidence="2 3">IP1</strain>
    </source>
</reference>